<name>A0A2J8W8R3_PONAB</name>
<gene>
    <name evidence="1" type="ORF">CR201_G0012261</name>
</gene>
<proteinExistence type="predicted"/>
<dbReference type="EMBL" id="NDHI03003397">
    <property type="protein sequence ID" value="PNJ66166.1"/>
    <property type="molecule type" value="Genomic_DNA"/>
</dbReference>
<reference evidence="1" key="1">
    <citation type="submission" date="2017-12" db="EMBL/GenBank/DDBJ databases">
        <title>High-resolution comparative analysis of great ape genomes.</title>
        <authorList>
            <person name="Pollen A."/>
            <person name="Hastie A."/>
            <person name="Hormozdiari F."/>
            <person name="Dougherty M."/>
            <person name="Liu R."/>
            <person name="Chaisson M."/>
            <person name="Hoppe E."/>
            <person name="Hill C."/>
            <person name="Pang A."/>
            <person name="Hillier L."/>
            <person name="Baker C."/>
            <person name="Armstrong J."/>
            <person name="Shendure J."/>
            <person name="Paten B."/>
            <person name="Wilson R."/>
            <person name="Chao H."/>
            <person name="Schneider V."/>
            <person name="Ventura M."/>
            <person name="Kronenberg Z."/>
            <person name="Murali S."/>
            <person name="Gordon D."/>
            <person name="Cantsilieris S."/>
            <person name="Munson K."/>
            <person name="Nelson B."/>
            <person name="Raja A."/>
            <person name="Underwood J."/>
            <person name="Diekhans M."/>
            <person name="Fiddes I."/>
            <person name="Haussler D."/>
            <person name="Eichler E."/>
        </authorList>
    </citation>
    <scope>NUCLEOTIDE SEQUENCE [LARGE SCALE GENOMIC DNA]</scope>
    <source>
        <strain evidence="1">Susie</strain>
    </source>
</reference>
<evidence type="ECO:0000313" key="1">
    <source>
        <dbReference type="EMBL" id="PNJ66166.1"/>
    </source>
</evidence>
<sequence>MAVTLFWTPILVGKLGPCSVGRPGMRGWDLGVFSWQGWGTPRPSRPRYTHLWAVSLCTPWTMRRF</sequence>
<comment type="caution">
    <text evidence="1">The sequence shown here is derived from an EMBL/GenBank/DDBJ whole genome shotgun (WGS) entry which is preliminary data.</text>
</comment>
<organism evidence="1">
    <name type="scientific">Pongo abelii</name>
    <name type="common">Sumatran orangutan</name>
    <name type="synonym">Pongo pygmaeus abelii</name>
    <dbReference type="NCBI Taxonomy" id="9601"/>
    <lineage>
        <taxon>Eukaryota</taxon>
        <taxon>Metazoa</taxon>
        <taxon>Chordata</taxon>
        <taxon>Craniata</taxon>
        <taxon>Vertebrata</taxon>
        <taxon>Euteleostomi</taxon>
        <taxon>Mammalia</taxon>
        <taxon>Eutheria</taxon>
        <taxon>Euarchontoglires</taxon>
        <taxon>Primates</taxon>
        <taxon>Haplorrhini</taxon>
        <taxon>Catarrhini</taxon>
        <taxon>Hominidae</taxon>
        <taxon>Pongo</taxon>
    </lineage>
</organism>
<protein>
    <submittedName>
        <fullName evidence="1">SGCA isoform 11</fullName>
    </submittedName>
</protein>
<dbReference type="AlphaFoldDB" id="A0A2J8W8R3"/>
<accession>A0A2J8W8R3</accession>